<accession>A0A177SPH8</accession>
<sequence>MTLQLRRAGDLDLPFARDLTRRGMLRYYCEFDLLWQDDAFDQAWGWREQWLVMDDERRLGFCSLSQDMRALYIRELHIAQSCHGRGTGTWVLRELNAWAAQRRLSWLRLTVFKTNPARQLYLREGFCEEGTEECFIRMQRSVR</sequence>
<dbReference type="AlphaFoldDB" id="A0A177SPH8"/>
<evidence type="ECO:0000256" key="2">
    <source>
        <dbReference type="ARBA" id="ARBA00023315"/>
    </source>
</evidence>
<evidence type="ECO:0000313" key="4">
    <source>
        <dbReference type="EMBL" id="OAI92699.1"/>
    </source>
</evidence>
<dbReference type="RefSeq" id="WP_064302951.1">
    <property type="nucleotide sequence ID" value="NZ_LUCV01000017.1"/>
</dbReference>
<keyword evidence="1 4" id="KW-0808">Transferase</keyword>
<dbReference type="SUPFAM" id="SSF55729">
    <property type="entry name" value="Acyl-CoA N-acyltransferases (Nat)"/>
    <property type="match status" value="1"/>
</dbReference>
<dbReference type="GO" id="GO:0016747">
    <property type="term" value="F:acyltransferase activity, transferring groups other than amino-acyl groups"/>
    <property type="evidence" value="ECO:0007669"/>
    <property type="project" value="InterPro"/>
</dbReference>
<comment type="caution">
    <text evidence="4">The sequence shown here is derived from an EMBL/GenBank/DDBJ whole genome shotgun (WGS) entry which is preliminary data.</text>
</comment>
<keyword evidence="2" id="KW-0012">Acyltransferase</keyword>
<dbReference type="EMBL" id="LUCV01000017">
    <property type="protein sequence ID" value="OAI92699.1"/>
    <property type="molecule type" value="Genomic_DNA"/>
</dbReference>
<dbReference type="InterPro" id="IPR050832">
    <property type="entry name" value="Bact_Acetyltransf"/>
</dbReference>
<dbReference type="PANTHER" id="PTHR43877">
    <property type="entry name" value="AMINOALKYLPHOSPHONATE N-ACETYLTRANSFERASE-RELATED-RELATED"/>
    <property type="match status" value="1"/>
</dbReference>
<dbReference type="Pfam" id="PF00583">
    <property type="entry name" value="Acetyltransf_1"/>
    <property type="match status" value="1"/>
</dbReference>
<dbReference type="CDD" id="cd04301">
    <property type="entry name" value="NAT_SF"/>
    <property type="match status" value="1"/>
</dbReference>
<evidence type="ECO:0000259" key="3">
    <source>
        <dbReference type="PROSITE" id="PS51186"/>
    </source>
</evidence>
<dbReference type="Gene3D" id="3.40.630.30">
    <property type="match status" value="1"/>
</dbReference>
<organism evidence="4 5">
    <name type="scientific">Pseudomonas putida</name>
    <name type="common">Arthrobacter siderocapsulatus</name>
    <dbReference type="NCBI Taxonomy" id="303"/>
    <lineage>
        <taxon>Bacteria</taxon>
        <taxon>Pseudomonadati</taxon>
        <taxon>Pseudomonadota</taxon>
        <taxon>Gammaproteobacteria</taxon>
        <taxon>Pseudomonadales</taxon>
        <taxon>Pseudomonadaceae</taxon>
        <taxon>Pseudomonas</taxon>
    </lineage>
</organism>
<dbReference type="InterPro" id="IPR016181">
    <property type="entry name" value="Acyl_CoA_acyltransferase"/>
</dbReference>
<reference evidence="4 5" key="1">
    <citation type="submission" date="2016-03" db="EMBL/GenBank/DDBJ databases">
        <title>Draft Genome Assembly of Pseudomonas putida strain CBF10-2.</title>
        <authorList>
            <person name="Iyer R.S."/>
            <person name="Damania A."/>
        </authorList>
    </citation>
    <scope>NUCLEOTIDE SEQUENCE [LARGE SCALE GENOMIC DNA]</scope>
    <source>
        <strain evidence="4 5">CBF10-2</strain>
    </source>
</reference>
<evidence type="ECO:0000313" key="5">
    <source>
        <dbReference type="Proteomes" id="UP000077752"/>
    </source>
</evidence>
<name>A0A177SPH8_PSEPU</name>
<gene>
    <name evidence="4" type="ORF">AYO28_18090</name>
</gene>
<proteinExistence type="predicted"/>
<dbReference type="PROSITE" id="PS51186">
    <property type="entry name" value="GNAT"/>
    <property type="match status" value="1"/>
</dbReference>
<protein>
    <submittedName>
        <fullName evidence="4">GNAT family acetyltransferase</fullName>
    </submittedName>
</protein>
<evidence type="ECO:0000256" key="1">
    <source>
        <dbReference type="ARBA" id="ARBA00022679"/>
    </source>
</evidence>
<dbReference type="InterPro" id="IPR000182">
    <property type="entry name" value="GNAT_dom"/>
</dbReference>
<feature type="domain" description="N-acetyltransferase" evidence="3">
    <location>
        <begin position="3"/>
        <end position="143"/>
    </location>
</feature>
<dbReference type="Proteomes" id="UP000077752">
    <property type="component" value="Unassembled WGS sequence"/>
</dbReference>
<dbReference type="PANTHER" id="PTHR43877:SF2">
    <property type="entry name" value="AMINOALKYLPHOSPHONATE N-ACETYLTRANSFERASE-RELATED"/>
    <property type="match status" value="1"/>
</dbReference>